<dbReference type="Pfam" id="PF00083">
    <property type="entry name" value="Sugar_tr"/>
    <property type="match status" value="1"/>
</dbReference>
<dbReference type="EMBL" id="GG698900">
    <property type="protein sequence ID" value="EEU44934.1"/>
    <property type="molecule type" value="Genomic_DNA"/>
</dbReference>
<evidence type="ECO:0000313" key="9">
    <source>
        <dbReference type="EMBL" id="EEU44934.1"/>
    </source>
</evidence>
<feature type="transmembrane region" description="Helical" evidence="7">
    <location>
        <begin position="264"/>
        <end position="285"/>
    </location>
</feature>
<keyword evidence="3" id="KW-0813">Transport</keyword>
<dbReference type="GeneID" id="9675027"/>
<evidence type="ECO:0000256" key="5">
    <source>
        <dbReference type="ARBA" id="ARBA00022989"/>
    </source>
</evidence>
<evidence type="ECO:0000256" key="2">
    <source>
        <dbReference type="ARBA" id="ARBA00010992"/>
    </source>
</evidence>
<feature type="transmembrane region" description="Helical" evidence="7">
    <location>
        <begin position="429"/>
        <end position="448"/>
    </location>
</feature>
<feature type="transmembrane region" description="Helical" evidence="7">
    <location>
        <begin position="398"/>
        <end position="417"/>
    </location>
</feature>
<gene>
    <name evidence="9" type="ORF">NECHADRAFT_85172</name>
</gene>
<evidence type="ECO:0000313" key="10">
    <source>
        <dbReference type="Proteomes" id="UP000005206"/>
    </source>
</evidence>
<keyword evidence="5 7" id="KW-1133">Transmembrane helix</keyword>
<comment type="similarity">
    <text evidence="2">Belongs to the major facilitator superfamily. Sugar transporter (TC 2.A.1.1) family.</text>
</comment>
<feature type="domain" description="Major facilitator superfamily (MFS) profile" evidence="8">
    <location>
        <begin position="14"/>
        <end position="452"/>
    </location>
</feature>
<reference evidence="9 10" key="1">
    <citation type="journal article" date="2009" name="PLoS Genet.">
        <title>The genome of Nectria haematococca: contribution of supernumerary chromosomes to gene expansion.</title>
        <authorList>
            <person name="Coleman J.J."/>
            <person name="Rounsley S.D."/>
            <person name="Rodriguez-Carres M."/>
            <person name="Kuo A."/>
            <person name="Wasmann C.C."/>
            <person name="Grimwood J."/>
            <person name="Schmutz J."/>
            <person name="Taga M."/>
            <person name="White G.J."/>
            <person name="Zhou S."/>
            <person name="Schwartz D.C."/>
            <person name="Freitag M."/>
            <person name="Ma L.J."/>
            <person name="Danchin E.G."/>
            <person name="Henrissat B."/>
            <person name="Coutinho P.M."/>
            <person name="Nelson D.R."/>
            <person name="Straney D."/>
            <person name="Napoli C.A."/>
            <person name="Barker B.M."/>
            <person name="Gribskov M."/>
            <person name="Rep M."/>
            <person name="Kroken S."/>
            <person name="Molnar I."/>
            <person name="Rensing C."/>
            <person name="Kennell J.C."/>
            <person name="Zamora J."/>
            <person name="Farman M.L."/>
            <person name="Selker E.U."/>
            <person name="Salamov A."/>
            <person name="Shapiro H."/>
            <person name="Pangilinan J."/>
            <person name="Lindquist E."/>
            <person name="Lamers C."/>
            <person name="Grigoriev I.V."/>
            <person name="Geiser D.M."/>
            <person name="Covert S.F."/>
            <person name="Temporini E."/>
            <person name="Vanetten H.D."/>
        </authorList>
    </citation>
    <scope>NUCLEOTIDE SEQUENCE [LARGE SCALE GENOMIC DNA]</scope>
    <source>
        <strain evidence="10">ATCC MYA-4622 / CBS 123669 / FGSC 9596 / NRRL 45880 / 77-13-4</strain>
    </source>
</reference>
<feature type="transmembrane region" description="Helical" evidence="7">
    <location>
        <begin position="107"/>
        <end position="131"/>
    </location>
</feature>
<dbReference type="InterPro" id="IPR036259">
    <property type="entry name" value="MFS_trans_sf"/>
</dbReference>
<dbReference type="PANTHER" id="PTHR48022">
    <property type="entry name" value="PLASTIDIC GLUCOSE TRANSPORTER 4"/>
    <property type="match status" value="1"/>
</dbReference>
<comment type="subcellular location">
    <subcellularLocation>
        <location evidence="1">Membrane</location>
        <topology evidence="1">Multi-pass membrane protein</topology>
    </subcellularLocation>
</comment>
<proteinExistence type="inferred from homology"/>
<dbReference type="InterPro" id="IPR003663">
    <property type="entry name" value="Sugar/inositol_transpt"/>
</dbReference>
<dbReference type="PROSITE" id="PS00217">
    <property type="entry name" value="SUGAR_TRANSPORT_2"/>
    <property type="match status" value="1"/>
</dbReference>
<keyword evidence="6 7" id="KW-0472">Membrane</keyword>
<dbReference type="InParanoid" id="C7YV70"/>
<sequence>MSANPKVTTGNIYTILVAGMGSFVFGYANNAIAGSLVQQSFVSKFLSDGNADSVIGGILGVFLGGGLIGSVIQAPISNRFGRRIATGSAAVLTVLSGALQAGSVHIAMFIVGRFICGVGAGIVITNCPVYMSEISPPHVRGLLVGNHAISIVYAYIFSSLMALAFNYVDTSYQWRLQFILLTFFGLLLLCSLMILPESPRWLCEVGRYPEAWEIIQSLHKHKDGVDNETAATEMAQIKAEIEAEKSLPVGYVHIFRTPALRHRAICSILTWVMGQSTGILVIANLTPVLFGKLGYGPTLQLGLSIVWTVCALLGCYVNALLVDRVGRVKLLVGGGFLCSAMLVVEAVLQKYYLGSDNAAGTSAAVAFYFLFIFVYGCTVDCAAYIYISEIWPTHLRSYGNTLGIVTFFSCAIAYTSPATLAMEKIGWKYYFVMVSVCCASSIAMIFVCPETAKLTLEEISAQFGEPIATVAPVVGVEHEKDLNESGHELRIETVSK</sequence>
<evidence type="ECO:0000256" key="7">
    <source>
        <dbReference type="SAM" id="Phobius"/>
    </source>
</evidence>
<protein>
    <recommendedName>
        <fullName evidence="8">Major facilitator superfamily (MFS) profile domain-containing protein</fullName>
    </recommendedName>
</protein>
<dbReference type="PANTHER" id="PTHR48022:SF30">
    <property type="entry name" value="MAJOR FACILITATOR SUPERFAMILY (MFS) PROFILE DOMAIN-CONTAINING PROTEIN"/>
    <property type="match status" value="1"/>
</dbReference>
<feature type="transmembrane region" description="Helical" evidence="7">
    <location>
        <begin position="143"/>
        <end position="168"/>
    </location>
</feature>
<evidence type="ECO:0000259" key="8">
    <source>
        <dbReference type="PROSITE" id="PS50850"/>
    </source>
</evidence>
<feature type="transmembrane region" description="Helical" evidence="7">
    <location>
        <begin position="305"/>
        <end position="323"/>
    </location>
</feature>
<dbReference type="GO" id="GO:0005351">
    <property type="term" value="F:carbohydrate:proton symporter activity"/>
    <property type="evidence" value="ECO:0007669"/>
    <property type="project" value="TreeGrafter"/>
</dbReference>
<evidence type="ECO:0000256" key="4">
    <source>
        <dbReference type="ARBA" id="ARBA00022692"/>
    </source>
</evidence>
<dbReference type="GO" id="GO:0016020">
    <property type="term" value="C:membrane"/>
    <property type="evidence" value="ECO:0007669"/>
    <property type="project" value="UniProtKB-SubCell"/>
</dbReference>
<dbReference type="AlphaFoldDB" id="C7YV70"/>
<organism evidence="9 10">
    <name type="scientific">Fusarium vanettenii (strain ATCC MYA-4622 / CBS 123669 / FGSC 9596 / NRRL 45880 / 77-13-4)</name>
    <name type="common">Fusarium solani subsp. pisi</name>
    <dbReference type="NCBI Taxonomy" id="660122"/>
    <lineage>
        <taxon>Eukaryota</taxon>
        <taxon>Fungi</taxon>
        <taxon>Dikarya</taxon>
        <taxon>Ascomycota</taxon>
        <taxon>Pezizomycotina</taxon>
        <taxon>Sordariomycetes</taxon>
        <taxon>Hypocreomycetidae</taxon>
        <taxon>Hypocreales</taxon>
        <taxon>Nectriaceae</taxon>
        <taxon>Fusarium</taxon>
        <taxon>Fusarium solani species complex</taxon>
        <taxon>Fusarium vanettenii</taxon>
    </lineage>
</organism>
<feature type="transmembrane region" description="Helical" evidence="7">
    <location>
        <begin position="174"/>
        <end position="195"/>
    </location>
</feature>
<dbReference type="InterPro" id="IPR020846">
    <property type="entry name" value="MFS_dom"/>
</dbReference>
<dbReference type="InterPro" id="IPR005828">
    <property type="entry name" value="MFS_sugar_transport-like"/>
</dbReference>
<evidence type="ECO:0000256" key="6">
    <source>
        <dbReference type="ARBA" id="ARBA00023136"/>
    </source>
</evidence>
<dbReference type="PRINTS" id="PR00171">
    <property type="entry name" value="SUGRTRNSPORT"/>
</dbReference>
<feature type="transmembrane region" description="Helical" evidence="7">
    <location>
        <begin position="84"/>
        <end position="101"/>
    </location>
</feature>
<dbReference type="VEuPathDB" id="FungiDB:NECHADRAFT_85172"/>
<dbReference type="HOGENOM" id="CLU_001265_30_13_1"/>
<evidence type="ECO:0000256" key="1">
    <source>
        <dbReference type="ARBA" id="ARBA00004141"/>
    </source>
</evidence>
<dbReference type="KEGG" id="nhe:NECHADRAFT_85172"/>
<dbReference type="InterPro" id="IPR005829">
    <property type="entry name" value="Sugar_transporter_CS"/>
</dbReference>
<dbReference type="eggNOG" id="KOG0254">
    <property type="taxonomic scope" value="Eukaryota"/>
</dbReference>
<dbReference type="InterPro" id="IPR050360">
    <property type="entry name" value="MFS_Sugar_Transporters"/>
</dbReference>
<dbReference type="Gene3D" id="1.20.1250.20">
    <property type="entry name" value="MFS general substrate transporter like domains"/>
    <property type="match status" value="1"/>
</dbReference>
<keyword evidence="10" id="KW-1185">Reference proteome</keyword>
<feature type="transmembrane region" description="Helical" evidence="7">
    <location>
        <begin position="12"/>
        <end position="33"/>
    </location>
</feature>
<dbReference type="PROSITE" id="PS50850">
    <property type="entry name" value="MFS"/>
    <property type="match status" value="1"/>
</dbReference>
<feature type="transmembrane region" description="Helical" evidence="7">
    <location>
        <begin position="53"/>
        <end position="72"/>
    </location>
</feature>
<dbReference type="RefSeq" id="XP_003050647.1">
    <property type="nucleotide sequence ID" value="XM_003050601.1"/>
</dbReference>
<name>C7YV70_FUSV7</name>
<dbReference type="SUPFAM" id="SSF103473">
    <property type="entry name" value="MFS general substrate transporter"/>
    <property type="match status" value="1"/>
</dbReference>
<feature type="transmembrane region" description="Helical" evidence="7">
    <location>
        <begin position="365"/>
        <end position="386"/>
    </location>
</feature>
<dbReference type="Proteomes" id="UP000005206">
    <property type="component" value="Chromosome 9"/>
</dbReference>
<dbReference type="OrthoDB" id="6612291at2759"/>
<evidence type="ECO:0000256" key="3">
    <source>
        <dbReference type="ARBA" id="ARBA00022448"/>
    </source>
</evidence>
<accession>C7YV70</accession>
<dbReference type="OMA" id="QIEYEME"/>
<keyword evidence="4 7" id="KW-0812">Transmembrane</keyword>
<feature type="transmembrane region" description="Helical" evidence="7">
    <location>
        <begin position="330"/>
        <end position="353"/>
    </location>
</feature>